<reference evidence="5 6" key="1">
    <citation type="journal article" date="2008" name="Nature">
        <title>The Trichoplax genome and the nature of placozoans.</title>
        <authorList>
            <person name="Srivastava M."/>
            <person name="Begovic E."/>
            <person name="Chapman J."/>
            <person name="Putnam N.H."/>
            <person name="Hellsten U."/>
            <person name="Kawashima T."/>
            <person name="Kuo A."/>
            <person name="Mitros T."/>
            <person name="Salamov A."/>
            <person name="Carpenter M.L."/>
            <person name="Signorovitch A.Y."/>
            <person name="Moreno M.A."/>
            <person name="Kamm K."/>
            <person name="Grimwood J."/>
            <person name="Schmutz J."/>
            <person name="Shapiro H."/>
            <person name="Grigoriev I.V."/>
            <person name="Buss L.W."/>
            <person name="Schierwater B."/>
            <person name="Dellaporta S.L."/>
            <person name="Rokhsar D.S."/>
        </authorList>
    </citation>
    <scope>NUCLEOTIDE SEQUENCE [LARGE SCALE GENOMIC DNA]</scope>
    <source>
        <strain evidence="5 6">Grell-BS-1999</strain>
    </source>
</reference>
<accession>B3RI92</accession>
<evidence type="ECO:0000256" key="1">
    <source>
        <dbReference type="ARBA" id="ARBA00004173"/>
    </source>
</evidence>
<comment type="subcellular location">
    <subcellularLocation>
        <location evidence="1">Mitochondrion</location>
    </subcellularLocation>
</comment>
<name>B3RI92_TRIAD</name>
<protein>
    <recommendedName>
        <fullName evidence="2">NADH dehydrogenase [ubiquinone] 1 alpha subcomplex assembly factor 3</fullName>
    </recommendedName>
</protein>
<organism evidence="5 6">
    <name type="scientific">Trichoplax adhaerens</name>
    <name type="common">Trichoplax reptans</name>
    <dbReference type="NCBI Taxonomy" id="10228"/>
    <lineage>
        <taxon>Eukaryota</taxon>
        <taxon>Metazoa</taxon>
        <taxon>Placozoa</taxon>
        <taxon>Uniplacotomia</taxon>
        <taxon>Trichoplacea</taxon>
        <taxon>Trichoplacidae</taxon>
        <taxon>Trichoplax</taxon>
    </lineage>
</organism>
<dbReference type="AlphaFoldDB" id="B3RI92"/>
<dbReference type="STRING" id="10228.B3RI92"/>
<dbReference type="eggNOG" id="KOG3363">
    <property type="taxonomic scope" value="Eukaryota"/>
</dbReference>
<dbReference type="HOGENOM" id="CLU_074390_3_1_1"/>
<evidence type="ECO:0000256" key="2">
    <source>
        <dbReference type="ARBA" id="ARBA00021776"/>
    </source>
</evidence>
<proteinExistence type="inferred from homology"/>
<dbReference type="GeneID" id="6750128"/>
<dbReference type="Gene3D" id="3.40.1230.10">
    <property type="entry name" value="MTH938-like"/>
    <property type="match status" value="1"/>
</dbReference>
<sequence>MLLSRTGRNLKVYARRWTSPLSRFYSVSGEHDILRTSLEVIAGSDQMPIIKSYSSQGFSIGNIKIIGPAAILPKGFFLWKVRITVFILREYTVKRNENITARNLSLFPVLVPRIDILVIGTGNNLAVLHPDVLKYLRSNAIAVEVQDTPNACATFNFLLEEGRQVAAALIPPAKLNTTPPPSSTSVHA</sequence>
<keyword evidence="6" id="KW-1185">Reference proteome</keyword>
<dbReference type="KEGG" id="tad:TRIADDRAFT_52393"/>
<dbReference type="InterPro" id="IPR036748">
    <property type="entry name" value="MTH938-like_sf"/>
</dbReference>
<dbReference type="GO" id="GO:0005743">
    <property type="term" value="C:mitochondrial inner membrane"/>
    <property type="evidence" value="ECO:0000318"/>
    <property type="project" value="GO_Central"/>
</dbReference>
<dbReference type="OMA" id="LATEHAC"/>
<dbReference type="CTD" id="6750128"/>
<dbReference type="InParanoid" id="B3RI92"/>
<dbReference type="PANTHER" id="PTHR21192">
    <property type="entry name" value="NUCLEAR PROTEIN E3-3"/>
    <property type="match status" value="1"/>
</dbReference>
<keyword evidence="3" id="KW-0496">Mitochondrion</keyword>
<dbReference type="RefSeq" id="XP_002108180.1">
    <property type="nucleotide sequence ID" value="XM_002108144.1"/>
</dbReference>
<dbReference type="PANTHER" id="PTHR21192:SF2">
    <property type="entry name" value="NADH DEHYDROGENASE [UBIQUINONE] 1 ALPHA SUBCOMPLEX ASSEMBLY FACTOR 3"/>
    <property type="match status" value="1"/>
</dbReference>
<gene>
    <name evidence="5" type="ORF">TRIADDRAFT_52393</name>
</gene>
<evidence type="ECO:0000256" key="3">
    <source>
        <dbReference type="ARBA" id="ARBA00023128"/>
    </source>
</evidence>
<comment type="similarity">
    <text evidence="4">Belongs to the NDUFAF3 family.</text>
</comment>
<evidence type="ECO:0000313" key="6">
    <source>
        <dbReference type="Proteomes" id="UP000009022"/>
    </source>
</evidence>
<dbReference type="OrthoDB" id="20681at2759"/>
<dbReference type="EMBL" id="DS985241">
    <property type="protein sequence ID" value="EDV28978.1"/>
    <property type="molecule type" value="Genomic_DNA"/>
</dbReference>
<dbReference type="PhylomeDB" id="B3RI92"/>
<dbReference type="GO" id="GO:0032981">
    <property type="term" value="P:mitochondrial respiratory chain complex I assembly"/>
    <property type="evidence" value="ECO:0000318"/>
    <property type="project" value="GO_Central"/>
</dbReference>
<dbReference type="CDD" id="cd05125">
    <property type="entry name" value="Mth938_2P1-like"/>
    <property type="match status" value="1"/>
</dbReference>
<dbReference type="Pfam" id="PF04430">
    <property type="entry name" value="DUF498"/>
    <property type="match status" value="1"/>
</dbReference>
<dbReference type="SUPFAM" id="SSF64076">
    <property type="entry name" value="MTH938-like"/>
    <property type="match status" value="1"/>
</dbReference>
<evidence type="ECO:0000256" key="4">
    <source>
        <dbReference type="ARBA" id="ARBA00049984"/>
    </source>
</evidence>
<dbReference type="InterPro" id="IPR007523">
    <property type="entry name" value="NDUFAF3/AAMDC"/>
</dbReference>
<dbReference type="FunCoup" id="B3RI92">
    <property type="interactions" value="1251"/>
</dbReference>
<evidence type="ECO:0000313" key="5">
    <source>
        <dbReference type="EMBL" id="EDV28978.1"/>
    </source>
</evidence>
<dbReference type="InterPro" id="IPR034095">
    <property type="entry name" value="NDUF3"/>
</dbReference>
<dbReference type="Proteomes" id="UP000009022">
    <property type="component" value="Unassembled WGS sequence"/>
</dbReference>